<reference evidence="3 4" key="1">
    <citation type="submission" date="2014-03" db="EMBL/GenBank/DDBJ databases">
        <title>Draft genome of the hookworm Oesophagostomum dentatum.</title>
        <authorList>
            <person name="Mitreva M."/>
        </authorList>
    </citation>
    <scope>NUCLEOTIDE SEQUENCE [LARGE SCALE GENOMIC DNA]</scope>
    <source>
        <strain evidence="3 4">OD-Hann</strain>
    </source>
</reference>
<dbReference type="Proteomes" id="UP000053660">
    <property type="component" value="Unassembled WGS sequence"/>
</dbReference>
<keyword evidence="1" id="KW-1133">Transmembrane helix</keyword>
<evidence type="ECO:0000313" key="3">
    <source>
        <dbReference type="EMBL" id="KHJ92183.1"/>
    </source>
</evidence>
<feature type="domain" description="EGF-like" evidence="2">
    <location>
        <begin position="149"/>
        <end position="160"/>
    </location>
</feature>
<keyword evidence="4" id="KW-1185">Reference proteome</keyword>
<dbReference type="PROSITE" id="PS00022">
    <property type="entry name" value="EGF_1"/>
    <property type="match status" value="1"/>
</dbReference>
<protein>
    <recommendedName>
        <fullName evidence="2">EGF-like domain-containing protein</fullName>
    </recommendedName>
</protein>
<keyword evidence="1" id="KW-0472">Membrane</keyword>
<gene>
    <name evidence="3" type="ORF">OESDEN_07933</name>
</gene>
<dbReference type="AlphaFoldDB" id="A0A0B1T3S1"/>
<sequence length="265" mass="28859">MEDRSRALQKGRRSASRAGVDRFAMNRVAKKTVFMELASAPTRADATSVGEVSPAQSVYHWLAVVTVSADELISVSAIPTGEVLCAMSILTIAPVTVMSARMAAFAYRITRACIDATAPLISRVEIKRGNCASIDCGPGACVSATVPFCECPPNYAGSRCEIYEDNLRASVRIDVLLISVAILFLAVFLAVISVLIRYLCEKLELIQRGGPGPIYSTHWFAAEVHVRGRRSRSPSPPPLYDTGQKRLAVKSWRKESSEFFEEATV</sequence>
<proteinExistence type="predicted"/>
<feature type="transmembrane region" description="Helical" evidence="1">
    <location>
        <begin position="175"/>
        <end position="199"/>
    </location>
</feature>
<dbReference type="InterPro" id="IPR000742">
    <property type="entry name" value="EGF"/>
</dbReference>
<keyword evidence="1" id="KW-0812">Transmembrane</keyword>
<dbReference type="OrthoDB" id="5867390at2759"/>
<organism evidence="3 4">
    <name type="scientific">Oesophagostomum dentatum</name>
    <name type="common">Nodular worm</name>
    <dbReference type="NCBI Taxonomy" id="61180"/>
    <lineage>
        <taxon>Eukaryota</taxon>
        <taxon>Metazoa</taxon>
        <taxon>Ecdysozoa</taxon>
        <taxon>Nematoda</taxon>
        <taxon>Chromadorea</taxon>
        <taxon>Rhabditida</taxon>
        <taxon>Rhabditina</taxon>
        <taxon>Rhabditomorpha</taxon>
        <taxon>Strongyloidea</taxon>
        <taxon>Strongylidae</taxon>
        <taxon>Oesophagostomum</taxon>
    </lineage>
</organism>
<evidence type="ECO:0000313" key="4">
    <source>
        <dbReference type="Proteomes" id="UP000053660"/>
    </source>
</evidence>
<name>A0A0B1T3S1_OESDE</name>
<evidence type="ECO:0000259" key="2">
    <source>
        <dbReference type="PROSITE" id="PS00022"/>
    </source>
</evidence>
<evidence type="ECO:0000256" key="1">
    <source>
        <dbReference type="SAM" id="Phobius"/>
    </source>
</evidence>
<dbReference type="EMBL" id="KN551513">
    <property type="protein sequence ID" value="KHJ92183.1"/>
    <property type="molecule type" value="Genomic_DNA"/>
</dbReference>
<accession>A0A0B1T3S1</accession>